<dbReference type="GO" id="GO:0004497">
    <property type="term" value="F:monooxygenase activity"/>
    <property type="evidence" value="ECO:0007669"/>
    <property type="project" value="UniProtKB-KW"/>
</dbReference>
<dbReference type="Gene3D" id="3.30.70.100">
    <property type="match status" value="1"/>
</dbReference>
<dbReference type="Proteomes" id="UP000186677">
    <property type="component" value="Unassembled WGS sequence"/>
</dbReference>
<evidence type="ECO:0000313" key="4">
    <source>
        <dbReference type="Proteomes" id="UP000185990"/>
    </source>
</evidence>
<dbReference type="KEGG" id="ppsy:AOC04_02450"/>
<evidence type="ECO:0000259" key="1">
    <source>
        <dbReference type="Pfam" id="PF03992"/>
    </source>
</evidence>
<dbReference type="EMBL" id="MPJD01000004">
    <property type="protein sequence ID" value="OKA28305.1"/>
    <property type="molecule type" value="Genomic_DNA"/>
</dbReference>
<comment type="caution">
    <text evidence="3">The sequence shown here is derived from an EMBL/GenBank/DDBJ whole genome shotgun (WGS) entry which is preliminary data.</text>
</comment>
<proteinExistence type="predicted"/>
<evidence type="ECO:0000313" key="3">
    <source>
        <dbReference type="EMBL" id="OKA28305.1"/>
    </source>
</evidence>
<accession>A0A0M4R251</accession>
<keyword evidence="3" id="KW-0560">Oxidoreductase</keyword>
<name>A0A0M4R251_9PSED</name>
<reference evidence="3 4" key="1">
    <citation type="submission" date="2016-11" db="EMBL/GenBank/DDBJ databases">
        <title>Draft genome of Pseudomonas versuta A4R1.12.</title>
        <authorList>
            <person name="See-Too W.-S."/>
        </authorList>
    </citation>
    <scope>NUCLEOTIDE SEQUENCE [LARGE SCALE GENOMIC DNA]</scope>
    <source>
        <strain evidence="3 4">A4R1.12</strain>
    </source>
</reference>
<keyword evidence="5" id="KW-1185">Reference proteome</keyword>
<dbReference type="Proteomes" id="UP000185990">
    <property type="component" value="Unassembled WGS sequence"/>
</dbReference>
<reference evidence="2 5" key="2">
    <citation type="submission" date="2016-11" db="EMBL/GenBank/DDBJ databases">
        <title>Draft genome of Pseudomonas versuta A4R1.5.</title>
        <authorList>
            <person name="See-Too W.-S."/>
        </authorList>
    </citation>
    <scope>NUCLEOTIDE SEQUENCE [LARGE SCALE GENOMIC DNA]</scope>
    <source>
        <strain evidence="2 5">A4R1.5</strain>
    </source>
</reference>
<dbReference type="SUPFAM" id="SSF54909">
    <property type="entry name" value="Dimeric alpha+beta barrel"/>
    <property type="match status" value="1"/>
</dbReference>
<feature type="domain" description="ABM" evidence="1">
    <location>
        <begin position="9"/>
        <end position="76"/>
    </location>
</feature>
<evidence type="ECO:0000313" key="5">
    <source>
        <dbReference type="Proteomes" id="UP000186677"/>
    </source>
</evidence>
<gene>
    <name evidence="2" type="ORF">BOH73_00800</name>
    <name evidence="3" type="ORF">BOH74_02320</name>
</gene>
<organism evidence="3 4">
    <name type="scientific">Pseudomonas versuta</name>
    <dbReference type="NCBI Taxonomy" id="1788301"/>
    <lineage>
        <taxon>Bacteria</taxon>
        <taxon>Pseudomonadati</taxon>
        <taxon>Pseudomonadota</taxon>
        <taxon>Gammaproteobacteria</taxon>
        <taxon>Pseudomonadales</taxon>
        <taxon>Pseudomonadaceae</taxon>
        <taxon>Pseudomonas</taxon>
    </lineage>
</organism>
<dbReference type="AlphaFoldDB" id="A0A0M4R251"/>
<dbReference type="Pfam" id="PF03992">
    <property type="entry name" value="ABM"/>
    <property type="match status" value="1"/>
</dbReference>
<keyword evidence="3" id="KW-0503">Monooxygenase</keyword>
<dbReference type="OrthoDB" id="6883197at2"/>
<dbReference type="InterPro" id="IPR011008">
    <property type="entry name" value="Dimeric_a/b-barrel"/>
</dbReference>
<evidence type="ECO:0000313" key="2">
    <source>
        <dbReference type="EMBL" id="OKA24459.1"/>
    </source>
</evidence>
<accession>A0A1Q4KPA3</accession>
<dbReference type="EMBL" id="MPJC01000001">
    <property type="protein sequence ID" value="OKA24459.1"/>
    <property type="molecule type" value="Genomic_DNA"/>
</dbReference>
<sequence>MPQPNAVSHMTLVRARAGCSAQVQACLDQLVEPTRKTAGCLHFAMQHCDSDPLLWHVAGYWQDEPSMQAYFNSAAMDIYSLLVHQQVVESIDFKTFSDAGGLSR</sequence>
<protein>
    <submittedName>
        <fullName evidence="3">Antibiotic biosynthesis monooxygenase</fullName>
    </submittedName>
</protein>
<dbReference type="RefSeq" id="WP_060691003.1">
    <property type="nucleotide sequence ID" value="NZ_CP012676.1"/>
</dbReference>
<dbReference type="InterPro" id="IPR007138">
    <property type="entry name" value="ABM_dom"/>
</dbReference>